<evidence type="ECO:0000313" key="1">
    <source>
        <dbReference type="EMBL" id="KAF9783341.1"/>
    </source>
</evidence>
<dbReference type="EMBL" id="WIUZ02000010">
    <property type="protein sequence ID" value="KAF9783341.1"/>
    <property type="molecule type" value="Genomic_DNA"/>
</dbReference>
<reference evidence="1" key="2">
    <citation type="submission" date="2020-11" db="EMBL/GenBank/DDBJ databases">
        <authorList>
            <consortium name="DOE Joint Genome Institute"/>
            <person name="Kuo A."/>
            <person name="Miyauchi S."/>
            <person name="Kiss E."/>
            <person name="Drula E."/>
            <person name="Kohler A."/>
            <person name="Sanchez-Garcia M."/>
            <person name="Andreopoulos B."/>
            <person name="Barry K.W."/>
            <person name="Bonito G."/>
            <person name="Buee M."/>
            <person name="Carver A."/>
            <person name="Chen C."/>
            <person name="Cichocki N."/>
            <person name="Clum A."/>
            <person name="Culley D."/>
            <person name="Crous P.W."/>
            <person name="Fauchery L."/>
            <person name="Girlanda M."/>
            <person name="Hayes R."/>
            <person name="Keri Z."/>
            <person name="Labutti K."/>
            <person name="Lipzen A."/>
            <person name="Lombard V."/>
            <person name="Magnuson J."/>
            <person name="Maillard F."/>
            <person name="Morin E."/>
            <person name="Murat C."/>
            <person name="Nolan M."/>
            <person name="Ohm R."/>
            <person name="Pangilinan J."/>
            <person name="Pereira M."/>
            <person name="Perotto S."/>
            <person name="Peter M."/>
            <person name="Riley R."/>
            <person name="Sitrit Y."/>
            <person name="Stielow B."/>
            <person name="Szollosi G."/>
            <person name="Zifcakova L."/>
            <person name="Stursova M."/>
            <person name="Spatafora J.W."/>
            <person name="Tedersoo L."/>
            <person name="Vaario L.-M."/>
            <person name="Yamada A."/>
            <person name="Yan M."/>
            <person name="Wang P."/>
            <person name="Xu J."/>
            <person name="Bruns T."/>
            <person name="Baldrian P."/>
            <person name="Vilgalys R."/>
            <person name="Henrissat B."/>
            <person name="Grigoriev I.V."/>
            <person name="Hibbett D."/>
            <person name="Nagy L.G."/>
            <person name="Martin F.M."/>
        </authorList>
    </citation>
    <scope>NUCLEOTIDE SEQUENCE</scope>
    <source>
        <strain evidence="1">UH-Tt-Lm1</strain>
    </source>
</reference>
<dbReference type="AlphaFoldDB" id="A0A9P6HB97"/>
<reference evidence="1" key="1">
    <citation type="journal article" date="2020" name="Nat. Commun.">
        <title>Large-scale genome sequencing of mycorrhizal fungi provides insights into the early evolution of symbiotic traits.</title>
        <authorList>
            <person name="Miyauchi S."/>
            <person name="Kiss E."/>
            <person name="Kuo A."/>
            <person name="Drula E."/>
            <person name="Kohler A."/>
            <person name="Sanchez-Garcia M."/>
            <person name="Morin E."/>
            <person name="Andreopoulos B."/>
            <person name="Barry K.W."/>
            <person name="Bonito G."/>
            <person name="Buee M."/>
            <person name="Carver A."/>
            <person name="Chen C."/>
            <person name="Cichocki N."/>
            <person name="Clum A."/>
            <person name="Culley D."/>
            <person name="Crous P.W."/>
            <person name="Fauchery L."/>
            <person name="Girlanda M."/>
            <person name="Hayes R.D."/>
            <person name="Keri Z."/>
            <person name="LaButti K."/>
            <person name="Lipzen A."/>
            <person name="Lombard V."/>
            <person name="Magnuson J."/>
            <person name="Maillard F."/>
            <person name="Murat C."/>
            <person name="Nolan M."/>
            <person name="Ohm R.A."/>
            <person name="Pangilinan J."/>
            <person name="Pereira M.F."/>
            <person name="Perotto S."/>
            <person name="Peter M."/>
            <person name="Pfister S."/>
            <person name="Riley R."/>
            <person name="Sitrit Y."/>
            <person name="Stielow J.B."/>
            <person name="Szollosi G."/>
            <person name="Zifcakova L."/>
            <person name="Stursova M."/>
            <person name="Spatafora J.W."/>
            <person name="Tedersoo L."/>
            <person name="Vaario L.M."/>
            <person name="Yamada A."/>
            <person name="Yan M."/>
            <person name="Wang P."/>
            <person name="Xu J."/>
            <person name="Bruns T."/>
            <person name="Baldrian P."/>
            <person name="Vilgalys R."/>
            <person name="Dunand C."/>
            <person name="Henrissat B."/>
            <person name="Grigoriev I.V."/>
            <person name="Hibbett D."/>
            <person name="Nagy L.G."/>
            <person name="Martin F.M."/>
        </authorList>
    </citation>
    <scope>NUCLEOTIDE SEQUENCE</scope>
    <source>
        <strain evidence="1">UH-Tt-Lm1</strain>
    </source>
</reference>
<comment type="caution">
    <text evidence="1">The sequence shown here is derived from an EMBL/GenBank/DDBJ whole genome shotgun (WGS) entry which is preliminary data.</text>
</comment>
<sequence length="70" mass="7702">MMACRLMLSLRRSATESTGLWSLSCPSRAISTDMDLEFRSSPAIDALSLPRTDGEAVELAESVPELRSER</sequence>
<protein>
    <submittedName>
        <fullName evidence="1">Uncharacterized protein</fullName>
    </submittedName>
</protein>
<proteinExistence type="predicted"/>
<accession>A0A9P6HB97</accession>
<gene>
    <name evidence="1" type="ORF">BJ322DRAFT_1070387</name>
</gene>
<evidence type="ECO:0000313" key="2">
    <source>
        <dbReference type="Proteomes" id="UP000736335"/>
    </source>
</evidence>
<organism evidence="1 2">
    <name type="scientific">Thelephora terrestris</name>
    <dbReference type="NCBI Taxonomy" id="56493"/>
    <lineage>
        <taxon>Eukaryota</taxon>
        <taxon>Fungi</taxon>
        <taxon>Dikarya</taxon>
        <taxon>Basidiomycota</taxon>
        <taxon>Agaricomycotina</taxon>
        <taxon>Agaricomycetes</taxon>
        <taxon>Thelephorales</taxon>
        <taxon>Thelephoraceae</taxon>
        <taxon>Thelephora</taxon>
    </lineage>
</organism>
<dbReference type="Proteomes" id="UP000736335">
    <property type="component" value="Unassembled WGS sequence"/>
</dbReference>
<name>A0A9P6HB97_9AGAM</name>
<keyword evidence="2" id="KW-1185">Reference proteome</keyword>